<dbReference type="PANTHER" id="PTHR34385:SF1">
    <property type="entry name" value="PEPTIDOGLYCAN L-ALANYL-D-GLUTAMATE ENDOPEPTIDASE CWLK"/>
    <property type="match status" value="1"/>
</dbReference>
<accession>A0ABV2QQ89</accession>
<dbReference type="InterPro" id="IPR009045">
    <property type="entry name" value="Zn_M74/Hedgehog-like"/>
</dbReference>
<feature type="domain" description="D-alanyl-D-alanine carboxypeptidase-like core" evidence="3">
    <location>
        <begin position="104"/>
        <end position="231"/>
    </location>
</feature>
<dbReference type="EC" id="3.4.17.14" evidence="4"/>
<keyword evidence="4" id="KW-0378">Hydrolase</keyword>
<dbReference type="Proteomes" id="UP001549257">
    <property type="component" value="Unassembled WGS sequence"/>
</dbReference>
<keyword evidence="4" id="KW-0645">Protease</keyword>
<sequence>MVPQILRSRALAAATLAVVVVGCLVACGGAPPTAKPTRESPSSTPAETPEPSPVAPPVRVAPVASSDPNDLSVVVNKLRPLTPADYAPADVVEVAVPYANQPFLRREAADATVAMFAAFEAQTGLKMQAQSAYRSYSTQVSVYAGWVASKGQAGADLTSARPGHSEHQTGLAIDISALPAVCTLQACFADTPQGQWLAANAVTYGFVLRYPAGGTPVTGYEFEPWHYRYVGVAMAADYAATGATTLEQYFGLPAAPTYAP</sequence>
<evidence type="ECO:0000256" key="1">
    <source>
        <dbReference type="SAM" id="MobiDB-lite"/>
    </source>
</evidence>
<dbReference type="GO" id="GO:0009046">
    <property type="term" value="F:zinc D-Ala-D-Ala carboxypeptidase activity"/>
    <property type="evidence" value="ECO:0007669"/>
    <property type="project" value="UniProtKB-EC"/>
</dbReference>
<dbReference type="PANTHER" id="PTHR34385">
    <property type="entry name" value="D-ALANYL-D-ALANINE CARBOXYPEPTIDASE"/>
    <property type="match status" value="1"/>
</dbReference>
<dbReference type="Pfam" id="PF02557">
    <property type="entry name" value="VanY"/>
    <property type="match status" value="1"/>
</dbReference>
<comment type="caution">
    <text evidence="4">The sequence shown here is derived from an EMBL/GenBank/DDBJ whole genome shotgun (WGS) entry which is preliminary data.</text>
</comment>
<reference evidence="4 5" key="1">
    <citation type="submission" date="2024-06" db="EMBL/GenBank/DDBJ databases">
        <title>Sorghum-associated microbial communities from plants grown in Nebraska, USA.</title>
        <authorList>
            <person name="Schachtman D."/>
        </authorList>
    </citation>
    <scope>NUCLEOTIDE SEQUENCE [LARGE SCALE GENOMIC DNA]</scope>
    <source>
        <strain evidence="4 5">2857</strain>
    </source>
</reference>
<dbReference type="SUPFAM" id="SSF55166">
    <property type="entry name" value="Hedgehog/DD-peptidase"/>
    <property type="match status" value="1"/>
</dbReference>
<gene>
    <name evidence="4" type="ORF">ABIE21_002755</name>
</gene>
<dbReference type="PROSITE" id="PS51257">
    <property type="entry name" value="PROKAR_LIPOPROTEIN"/>
    <property type="match status" value="1"/>
</dbReference>
<organism evidence="4 5">
    <name type="scientific">Conyzicola nivalis</name>
    <dbReference type="NCBI Taxonomy" id="1477021"/>
    <lineage>
        <taxon>Bacteria</taxon>
        <taxon>Bacillati</taxon>
        <taxon>Actinomycetota</taxon>
        <taxon>Actinomycetes</taxon>
        <taxon>Micrococcales</taxon>
        <taxon>Microbacteriaceae</taxon>
        <taxon>Conyzicola</taxon>
    </lineage>
</organism>
<dbReference type="EMBL" id="JBEPSJ010000003">
    <property type="protein sequence ID" value="MET4583236.1"/>
    <property type="molecule type" value="Genomic_DNA"/>
</dbReference>
<feature type="chain" id="PRO_5045571338" evidence="2">
    <location>
        <begin position="27"/>
        <end position="260"/>
    </location>
</feature>
<dbReference type="InterPro" id="IPR058193">
    <property type="entry name" value="VanY/YodJ_core_dom"/>
</dbReference>
<name>A0ABV2QQ89_9MICO</name>
<evidence type="ECO:0000313" key="5">
    <source>
        <dbReference type="Proteomes" id="UP001549257"/>
    </source>
</evidence>
<keyword evidence="2" id="KW-0732">Signal</keyword>
<dbReference type="InterPro" id="IPR052179">
    <property type="entry name" value="DD-CPase-like"/>
</dbReference>
<evidence type="ECO:0000259" key="3">
    <source>
        <dbReference type="Pfam" id="PF02557"/>
    </source>
</evidence>
<evidence type="ECO:0000313" key="4">
    <source>
        <dbReference type="EMBL" id="MET4583236.1"/>
    </source>
</evidence>
<protein>
    <submittedName>
        <fullName evidence="4">D-alanyl-D-alanine carboxypeptidase</fullName>
        <ecNumber evidence="4">3.4.17.14</ecNumber>
    </submittedName>
</protein>
<evidence type="ECO:0000256" key="2">
    <source>
        <dbReference type="SAM" id="SignalP"/>
    </source>
</evidence>
<feature type="signal peptide" evidence="2">
    <location>
        <begin position="1"/>
        <end position="26"/>
    </location>
</feature>
<dbReference type="InterPro" id="IPR003709">
    <property type="entry name" value="VanY-like_core_dom"/>
</dbReference>
<dbReference type="CDD" id="cd14852">
    <property type="entry name" value="LD-carboxypeptidase"/>
    <property type="match status" value="1"/>
</dbReference>
<keyword evidence="5" id="KW-1185">Reference proteome</keyword>
<keyword evidence="4" id="KW-0121">Carboxypeptidase</keyword>
<dbReference type="Gene3D" id="3.30.1380.10">
    <property type="match status" value="1"/>
</dbReference>
<proteinExistence type="predicted"/>
<feature type="region of interest" description="Disordered" evidence="1">
    <location>
        <begin position="31"/>
        <end position="56"/>
    </location>
</feature>